<dbReference type="InterPro" id="IPR011629">
    <property type="entry name" value="CobW-like_C"/>
</dbReference>
<comment type="caution">
    <text evidence="7">The sequence shown here is derived from an EMBL/GenBank/DDBJ whole genome shotgun (WGS) entry which is preliminary data.</text>
</comment>
<dbReference type="RefSeq" id="WP_205168398.1">
    <property type="nucleotide sequence ID" value="NZ_JAFBDZ010000001.1"/>
</dbReference>
<dbReference type="CDD" id="cd03112">
    <property type="entry name" value="CobW-like"/>
    <property type="match status" value="1"/>
</dbReference>
<dbReference type="Gene3D" id="3.30.1220.10">
    <property type="entry name" value="CobW-like, C-terminal domain"/>
    <property type="match status" value="1"/>
</dbReference>
<dbReference type="PANTHER" id="PTHR13748">
    <property type="entry name" value="COBW-RELATED"/>
    <property type="match status" value="1"/>
</dbReference>
<evidence type="ECO:0000313" key="7">
    <source>
        <dbReference type="EMBL" id="MBM7584216.1"/>
    </source>
</evidence>
<name>A0ABS2N9H5_9BACI</name>
<feature type="domain" description="CobW C-terminal" evidence="6">
    <location>
        <begin position="218"/>
        <end position="303"/>
    </location>
</feature>
<dbReference type="SMART" id="SM00833">
    <property type="entry name" value="CobW_C"/>
    <property type="match status" value="1"/>
</dbReference>
<dbReference type="SUPFAM" id="SSF90002">
    <property type="entry name" value="Hypothetical protein YjiA, C-terminal domain"/>
    <property type="match status" value="1"/>
</dbReference>
<reference evidence="7 8" key="1">
    <citation type="submission" date="2021-01" db="EMBL/GenBank/DDBJ databases">
        <title>Genomic Encyclopedia of Type Strains, Phase IV (KMG-IV): sequencing the most valuable type-strain genomes for metagenomic binning, comparative biology and taxonomic classification.</title>
        <authorList>
            <person name="Goeker M."/>
        </authorList>
    </citation>
    <scope>NUCLEOTIDE SEQUENCE [LARGE SCALE GENOMIC DNA]</scope>
    <source>
        <strain evidence="7 8">DSM 24834</strain>
    </source>
</reference>
<evidence type="ECO:0000259" key="6">
    <source>
        <dbReference type="SMART" id="SM00833"/>
    </source>
</evidence>
<proteinExistence type="inferred from homology"/>
<keyword evidence="3" id="KW-0143">Chaperone</keyword>
<organism evidence="7 8">
    <name type="scientific">Rossellomorea pakistanensis</name>
    <dbReference type="NCBI Taxonomy" id="992288"/>
    <lineage>
        <taxon>Bacteria</taxon>
        <taxon>Bacillati</taxon>
        <taxon>Bacillota</taxon>
        <taxon>Bacilli</taxon>
        <taxon>Bacillales</taxon>
        <taxon>Bacillaceae</taxon>
        <taxon>Rossellomorea</taxon>
    </lineage>
</organism>
<dbReference type="Pfam" id="PF02492">
    <property type="entry name" value="cobW"/>
    <property type="match status" value="1"/>
</dbReference>
<accession>A0ABS2N9H5</accession>
<evidence type="ECO:0000313" key="8">
    <source>
        <dbReference type="Proteomes" id="UP001646157"/>
    </source>
</evidence>
<dbReference type="Proteomes" id="UP001646157">
    <property type="component" value="Unassembled WGS sequence"/>
</dbReference>
<sequence length="304" mass="34761">MKKEVYLLSGFLGSGKTTLLKKFLLSLKVKGLKPAVLMNELGKTSIDSNEVDDDTPLKELLDGCICCTIQEKLESQLQELLLKEDFDVLVIETTGAAHPVEVVDSVLSPLFAQHLSFKGIITIVDAFQWKNRDQFSPQILHLMREQIRHANLIILNKADLLPEMELGAIVFELQQLNEASRVLLTNYCDVSMTEIHQLVREERDVNHRKASIGKQLSLTACVHTFENKINLEEFEEWLRKLPSTIYRIKGYLPVVGKKYPYLFQYSYGMPYYMPEQIKMPANLVIIGENLHKQEILEGLKGLEK</sequence>
<keyword evidence="1" id="KW-0547">Nucleotide-binding</keyword>
<evidence type="ECO:0000256" key="2">
    <source>
        <dbReference type="ARBA" id="ARBA00022801"/>
    </source>
</evidence>
<evidence type="ECO:0000256" key="4">
    <source>
        <dbReference type="ARBA" id="ARBA00034320"/>
    </source>
</evidence>
<comment type="similarity">
    <text evidence="4">Belongs to the SIMIBI class G3E GTPase family. ZNG1 subfamily.</text>
</comment>
<keyword evidence="2" id="KW-0378">Hydrolase</keyword>
<protein>
    <submittedName>
        <fullName evidence="7">G3E family GTPase</fullName>
    </submittedName>
</protein>
<dbReference type="SUPFAM" id="SSF52540">
    <property type="entry name" value="P-loop containing nucleoside triphosphate hydrolases"/>
    <property type="match status" value="1"/>
</dbReference>
<evidence type="ECO:0000256" key="5">
    <source>
        <dbReference type="ARBA" id="ARBA00049117"/>
    </source>
</evidence>
<dbReference type="InterPro" id="IPR027417">
    <property type="entry name" value="P-loop_NTPase"/>
</dbReference>
<evidence type="ECO:0000256" key="1">
    <source>
        <dbReference type="ARBA" id="ARBA00022741"/>
    </source>
</evidence>
<dbReference type="Pfam" id="PF07683">
    <property type="entry name" value="CobW_C"/>
    <property type="match status" value="1"/>
</dbReference>
<dbReference type="InterPro" id="IPR036627">
    <property type="entry name" value="CobW-likC_sf"/>
</dbReference>
<dbReference type="InterPro" id="IPR003495">
    <property type="entry name" value="CobW/HypB/UreG_nucleotide-bd"/>
</dbReference>
<dbReference type="PANTHER" id="PTHR13748:SF62">
    <property type="entry name" value="COBW DOMAIN-CONTAINING PROTEIN"/>
    <property type="match status" value="1"/>
</dbReference>
<dbReference type="Gene3D" id="3.40.50.300">
    <property type="entry name" value="P-loop containing nucleotide triphosphate hydrolases"/>
    <property type="match status" value="1"/>
</dbReference>
<dbReference type="EMBL" id="JAFBDZ010000001">
    <property type="protein sequence ID" value="MBM7584216.1"/>
    <property type="molecule type" value="Genomic_DNA"/>
</dbReference>
<keyword evidence="8" id="KW-1185">Reference proteome</keyword>
<evidence type="ECO:0000256" key="3">
    <source>
        <dbReference type="ARBA" id="ARBA00023186"/>
    </source>
</evidence>
<gene>
    <name evidence="7" type="ORF">JOC86_000753</name>
</gene>
<dbReference type="InterPro" id="IPR051316">
    <property type="entry name" value="Zinc-reg_GTPase_activator"/>
</dbReference>
<comment type="catalytic activity">
    <reaction evidence="5">
        <text>GTP + H2O = GDP + phosphate + H(+)</text>
        <dbReference type="Rhea" id="RHEA:19669"/>
        <dbReference type="ChEBI" id="CHEBI:15377"/>
        <dbReference type="ChEBI" id="CHEBI:15378"/>
        <dbReference type="ChEBI" id="CHEBI:37565"/>
        <dbReference type="ChEBI" id="CHEBI:43474"/>
        <dbReference type="ChEBI" id="CHEBI:58189"/>
    </reaction>
    <physiologicalReaction direction="left-to-right" evidence="5">
        <dbReference type="Rhea" id="RHEA:19670"/>
    </physiologicalReaction>
</comment>